<reference evidence="2" key="1">
    <citation type="submission" date="2015-06" db="EMBL/GenBank/DDBJ databases">
        <authorList>
            <person name="Liu B."/>
            <person name="Wang J."/>
            <person name="Zhu Y."/>
            <person name="Liu G."/>
            <person name="Chen Q."/>
            <person name="Zheng C."/>
            <person name="Che J."/>
            <person name="Ge C."/>
            <person name="Shi H."/>
            <person name="Pan Z."/>
            <person name="Liu X."/>
        </authorList>
    </citation>
    <scope>NUCLEOTIDE SEQUENCE [LARGE SCALE GENOMIC DNA]</scope>
    <source>
        <strain evidence="2">DSM 16346</strain>
    </source>
</reference>
<comment type="caution">
    <text evidence="2">The sequence shown here is derived from an EMBL/GenBank/DDBJ whole genome shotgun (WGS) entry which is preliminary data.</text>
</comment>
<dbReference type="Proteomes" id="UP000035996">
    <property type="component" value="Unassembled WGS sequence"/>
</dbReference>
<dbReference type="EMBL" id="LELK01000001">
    <property type="protein sequence ID" value="KMM39499.1"/>
    <property type="molecule type" value="Genomic_DNA"/>
</dbReference>
<accession>A0A0J6D5B7</accession>
<evidence type="ECO:0000313" key="3">
    <source>
        <dbReference type="Proteomes" id="UP000035996"/>
    </source>
</evidence>
<feature type="region of interest" description="Disordered" evidence="1">
    <location>
        <begin position="35"/>
        <end position="59"/>
    </location>
</feature>
<sequence>MISPFFSNFTIARNVVVMQIIRMFRQITQFSLVKKGKSDGNPVNSDDFRLTHSERGMEQ</sequence>
<name>A0A0J6D5B7_9BACL</name>
<protein>
    <submittedName>
        <fullName evidence="2">Uncharacterized protein</fullName>
    </submittedName>
</protein>
<evidence type="ECO:0000313" key="2">
    <source>
        <dbReference type="EMBL" id="KMM39499.1"/>
    </source>
</evidence>
<gene>
    <name evidence="2" type="ORF">AB986_09990</name>
</gene>
<dbReference type="STRING" id="157733.AB986_09990"/>
<feature type="compositionally biased region" description="Basic and acidic residues" evidence="1">
    <location>
        <begin position="46"/>
        <end position="59"/>
    </location>
</feature>
<proteinExistence type="predicted"/>
<keyword evidence="3" id="KW-1185">Reference proteome</keyword>
<dbReference type="AlphaFoldDB" id="A0A0J6D5B7"/>
<evidence type="ECO:0000256" key="1">
    <source>
        <dbReference type="SAM" id="MobiDB-lite"/>
    </source>
</evidence>
<organism evidence="2 3">
    <name type="scientific">Guptibacillus hwajinpoensis</name>
    <dbReference type="NCBI Taxonomy" id="208199"/>
    <lineage>
        <taxon>Bacteria</taxon>
        <taxon>Bacillati</taxon>
        <taxon>Bacillota</taxon>
        <taxon>Bacilli</taxon>
        <taxon>Bacillales</taxon>
        <taxon>Guptibacillaceae</taxon>
        <taxon>Guptibacillus</taxon>
    </lineage>
</organism>